<dbReference type="Proteomes" id="UP000789920">
    <property type="component" value="Unassembled WGS sequence"/>
</dbReference>
<comment type="caution">
    <text evidence="1">The sequence shown here is derived from an EMBL/GenBank/DDBJ whole genome shotgun (WGS) entry which is preliminary data.</text>
</comment>
<gene>
    <name evidence="1" type="ORF">RPERSI_LOCUS26419</name>
</gene>
<proteinExistence type="predicted"/>
<sequence>TNDTTSGDASKKSKKTTTAENLRAFYAWRKKQKWGAIQSPTPTHPNP</sequence>
<keyword evidence="2" id="KW-1185">Reference proteome</keyword>
<feature type="non-terminal residue" evidence="1">
    <location>
        <position position="47"/>
    </location>
</feature>
<organism evidence="1 2">
    <name type="scientific">Racocetra persica</name>
    <dbReference type="NCBI Taxonomy" id="160502"/>
    <lineage>
        <taxon>Eukaryota</taxon>
        <taxon>Fungi</taxon>
        <taxon>Fungi incertae sedis</taxon>
        <taxon>Mucoromycota</taxon>
        <taxon>Glomeromycotina</taxon>
        <taxon>Glomeromycetes</taxon>
        <taxon>Diversisporales</taxon>
        <taxon>Gigasporaceae</taxon>
        <taxon>Racocetra</taxon>
    </lineage>
</organism>
<protein>
    <submittedName>
        <fullName evidence="1">11351_t:CDS:1</fullName>
    </submittedName>
</protein>
<evidence type="ECO:0000313" key="2">
    <source>
        <dbReference type="Proteomes" id="UP000789920"/>
    </source>
</evidence>
<name>A0ACA9S687_9GLOM</name>
<feature type="non-terminal residue" evidence="1">
    <location>
        <position position="1"/>
    </location>
</feature>
<evidence type="ECO:0000313" key="1">
    <source>
        <dbReference type="EMBL" id="CAG8825164.1"/>
    </source>
</evidence>
<dbReference type="EMBL" id="CAJVQC010090113">
    <property type="protein sequence ID" value="CAG8825164.1"/>
    <property type="molecule type" value="Genomic_DNA"/>
</dbReference>
<accession>A0ACA9S687</accession>
<reference evidence="1" key="1">
    <citation type="submission" date="2021-06" db="EMBL/GenBank/DDBJ databases">
        <authorList>
            <person name="Kallberg Y."/>
            <person name="Tangrot J."/>
            <person name="Rosling A."/>
        </authorList>
    </citation>
    <scope>NUCLEOTIDE SEQUENCE</scope>
    <source>
        <strain evidence="1">MA461A</strain>
    </source>
</reference>